<dbReference type="SFLD" id="SFLDG01129">
    <property type="entry name" value="C1.5:_HAD__Beta-PGM__Phosphata"/>
    <property type="match status" value="1"/>
</dbReference>
<dbReference type="SFLD" id="SFLDS00003">
    <property type="entry name" value="Haloacid_Dehalogenase"/>
    <property type="match status" value="1"/>
</dbReference>
<protein>
    <recommendedName>
        <fullName evidence="4">phosphoglycolate phosphatase</fullName>
        <ecNumber evidence="4">3.1.3.18</ecNumber>
    </recommendedName>
</protein>
<evidence type="ECO:0000313" key="6">
    <source>
        <dbReference type="Proteomes" id="UP001597459"/>
    </source>
</evidence>
<comment type="caution">
    <text evidence="5">The sequence shown here is derived from an EMBL/GenBank/DDBJ whole genome shotgun (WGS) entry which is preliminary data.</text>
</comment>
<dbReference type="Gene3D" id="3.40.50.1000">
    <property type="entry name" value="HAD superfamily/HAD-like"/>
    <property type="match status" value="1"/>
</dbReference>
<dbReference type="Proteomes" id="UP001597459">
    <property type="component" value="Unassembled WGS sequence"/>
</dbReference>
<evidence type="ECO:0000256" key="3">
    <source>
        <dbReference type="ARBA" id="ARBA00006171"/>
    </source>
</evidence>
<evidence type="ECO:0000313" key="5">
    <source>
        <dbReference type="EMBL" id="MFD2590485.1"/>
    </source>
</evidence>
<evidence type="ECO:0000256" key="2">
    <source>
        <dbReference type="ARBA" id="ARBA00004818"/>
    </source>
</evidence>
<dbReference type="PANTHER" id="PTHR43434:SF1">
    <property type="entry name" value="PHOSPHOGLYCOLATE PHOSPHATASE"/>
    <property type="match status" value="1"/>
</dbReference>
<dbReference type="Pfam" id="PF00702">
    <property type="entry name" value="Hydrolase"/>
    <property type="match status" value="1"/>
</dbReference>
<gene>
    <name evidence="5" type="ORF">ACFSTE_06540</name>
</gene>
<comment type="catalytic activity">
    <reaction evidence="1">
        <text>2-phosphoglycolate + H2O = glycolate + phosphate</text>
        <dbReference type="Rhea" id="RHEA:14369"/>
        <dbReference type="ChEBI" id="CHEBI:15377"/>
        <dbReference type="ChEBI" id="CHEBI:29805"/>
        <dbReference type="ChEBI" id="CHEBI:43474"/>
        <dbReference type="ChEBI" id="CHEBI:58033"/>
        <dbReference type="EC" id="3.1.3.18"/>
    </reaction>
</comment>
<dbReference type="Gene3D" id="1.10.150.240">
    <property type="entry name" value="Putative phosphatase, domain 2"/>
    <property type="match status" value="1"/>
</dbReference>
<dbReference type="GO" id="GO:0016787">
    <property type="term" value="F:hydrolase activity"/>
    <property type="evidence" value="ECO:0007669"/>
    <property type="project" value="UniProtKB-KW"/>
</dbReference>
<proteinExistence type="inferred from homology"/>
<organism evidence="5 6">
    <name type="scientific">Aquimarina hainanensis</name>
    <dbReference type="NCBI Taxonomy" id="1578017"/>
    <lineage>
        <taxon>Bacteria</taxon>
        <taxon>Pseudomonadati</taxon>
        <taxon>Bacteroidota</taxon>
        <taxon>Flavobacteriia</taxon>
        <taxon>Flavobacteriales</taxon>
        <taxon>Flavobacteriaceae</taxon>
        <taxon>Aquimarina</taxon>
    </lineage>
</organism>
<evidence type="ECO:0000256" key="4">
    <source>
        <dbReference type="ARBA" id="ARBA00013078"/>
    </source>
</evidence>
<dbReference type="SUPFAM" id="SSF56784">
    <property type="entry name" value="HAD-like"/>
    <property type="match status" value="1"/>
</dbReference>
<sequence length="224" mass="25285">MSHFANTNTLFVFDIDGTLTDSVPMYLMAVTNAMYALGIKEIDTDYNAYKHHSDSYALRFNYERNFEIPYTKEILTLFEKALIEEMKTFSPVTEIKGAGRFIDFLKTAKIPFCFATGSLPKPALLKMKQSGIWCDEAVLATSKTHEARTGFVAEAIEKAKKYYATSGFSKIISVGDGVWDLKTAKEMSLDFVGIGSKNKKELIKLGAQHYFDSIEELQSYFFSD</sequence>
<dbReference type="PANTHER" id="PTHR43434">
    <property type="entry name" value="PHOSPHOGLYCOLATE PHOSPHATASE"/>
    <property type="match status" value="1"/>
</dbReference>
<dbReference type="InterPro" id="IPR050155">
    <property type="entry name" value="HAD-like_hydrolase_sf"/>
</dbReference>
<dbReference type="InterPro" id="IPR023198">
    <property type="entry name" value="PGP-like_dom2"/>
</dbReference>
<comment type="pathway">
    <text evidence="2">Organic acid metabolism; glycolate biosynthesis; glycolate from 2-phosphoglycolate: step 1/1.</text>
</comment>
<dbReference type="EC" id="3.1.3.18" evidence="4"/>
<keyword evidence="5" id="KW-0378">Hydrolase</keyword>
<reference evidence="6" key="1">
    <citation type="journal article" date="2019" name="Int. J. Syst. Evol. Microbiol.">
        <title>The Global Catalogue of Microorganisms (GCM) 10K type strain sequencing project: providing services to taxonomists for standard genome sequencing and annotation.</title>
        <authorList>
            <consortium name="The Broad Institute Genomics Platform"/>
            <consortium name="The Broad Institute Genome Sequencing Center for Infectious Disease"/>
            <person name="Wu L."/>
            <person name="Ma J."/>
        </authorList>
    </citation>
    <scope>NUCLEOTIDE SEQUENCE [LARGE SCALE GENOMIC DNA]</scope>
    <source>
        <strain evidence="6">KCTC 42423</strain>
    </source>
</reference>
<dbReference type="EMBL" id="JBHULX010000004">
    <property type="protein sequence ID" value="MFD2590485.1"/>
    <property type="molecule type" value="Genomic_DNA"/>
</dbReference>
<name>A0ABW5N4L6_9FLAO</name>
<accession>A0ABW5N4L6</accession>
<keyword evidence="6" id="KW-1185">Reference proteome</keyword>
<dbReference type="CDD" id="cd01427">
    <property type="entry name" value="HAD_like"/>
    <property type="match status" value="1"/>
</dbReference>
<dbReference type="RefSeq" id="WP_378257528.1">
    <property type="nucleotide sequence ID" value="NZ_JBHSJV010000001.1"/>
</dbReference>
<evidence type="ECO:0000256" key="1">
    <source>
        <dbReference type="ARBA" id="ARBA00000830"/>
    </source>
</evidence>
<dbReference type="InterPro" id="IPR023214">
    <property type="entry name" value="HAD_sf"/>
</dbReference>
<dbReference type="InterPro" id="IPR036412">
    <property type="entry name" value="HAD-like_sf"/>
</dbReference>
<comment type="similarity">
    <text evidence="3">Belongs to the HAD-like hydrolase superfamily. CbbY/CbbZ/Gph/YieH family.</text>
</comment>